<dbReference type="InterPro" id="IPR032808">
    <property type="entry name" value="DoxX"/>
</dbReference>
<protein>
    <submittedName>
        <fullName evidence="6">Putative secreted protein with PEP-CTERM sorting signal</fullName>
    </submittedName>
</protein>
<dbReference type="GO" id="GO:0016020">
    <property type="term" value="C:membrane"/>
    <property type="evidence" value="ECO:0007669"/>
    <property type="project" value="UniProtKB-SubCell"/>
</dbReference>
<evidence type="ECO:0000256" key="1">
    <source>
        <dbReference type="ARBA" id="ARBA00004141"/>
    </source>
</evidence>
<sequence length="118" mass="12604">MKATLKIWAPTLLLALPLILAGVAKLSGVPAMHQSFNMMGLPEWFGYFIGALELLAGVGLLVPKWAALAATGMVPILLGAAYFHLAYAVPSAVPALILLLLALVIVTLRRKQAIWYPV</sequence>
<dbReference type="EMBL" id="QNRF01000002">
    <property type="protein sequence ID" value="RBO84990.1"/>
    <property type="molecule type" value="Genomic_DNA"/>
</dbReference>
<feature type="transmembrane region" description="Helical" evidence="5">
    <location>
        <begin position="44"/>
        <end position="62"/>
    </location>
</feature>
<keyword evidence="4 5" id="KW-0472">Membrane</keyword>
<evidence type="ECO:0000256" key="2">
    <source>
        <dbReference type="ARBA" id="ARBA00022692"/>
    </source>
</evidence>
<name>A0A366D4N0_9GAMM</name>
<dbReference type="AlphaFoldDB" id="A0A366D4N0"/>
<reference evidence="6 7" key="1">
    <citation type="submission" date="2018-06" db="EMBL/GenBank/DDBJ databases">
        <title>Genomic Encyclopedia of Type Strains, Phase III (KMG-III): the genomes of soil and plant-associated and newly described type strains.</title>
        <authorList>
            <person name="Whitman W."/>
        </authorList>
    </citation>
    <scope>NUCLEOTIDE SEQUENCE [LARGE SCALE GENOMIC DNA]</scope>
    <source>
        <strain evidence="6 7">CECT 7732</strain>
    </source>
</reference>
<keyword evidence="3 5" id="KW-1133">Transmembrane helix</keyword>
<feature type="transmembrane region" description="Helical" evidence="5">
    <location>
        <begin position="67"/>
        <end position="85"/>
    </location>
</feature>
<dbReference type="RefSeq" id="WP_113873606.1">
    <property type="nucleotide sequence ID" value="NZ_QNRF01000002.1"/>
</dbReference>
<proteinExistence type="predicted"/>
<evidence type="ECO:0000313" key="7">
    <source>
        <dbReference type="Proteomes" id="UP000252086"/>
    </source>
</evidence>
<evidence type="ECO:0000256" key="5">
    <source>
        <dbReference type="SAM" id="Phobius"/>
    </source>
</evidence>
<feature type="transmembrane region" description="Helical" evidence="5">
    <location>
        <begin position="91"/>
        <end position="108"/>
    </location>
</feature>
<dbReference type="Pfam" id="PF13564">
    <property type="entry name" value="DoxX_2"/>
    <property type="match status" value="1"/>
</dbReference>
<comment type="caution">
    <text evidence="6">The sequence shown here is derived from an EMBL/GenBank/DDBJ whole genome shotgun (WGS) entry which is preliminary data.</text>
</comment>
<dbReference type="Proteomes" id="UP000252086">
    <property type="component" value="Unassembled WGS sequence"/>
</dbReference>
<accession>A0A366D4N0</accession>
<organism evidence="6 7">
    <name type="scientific">Marinomonas aquiplantarum</name>
    <dbReference type="NCBI Taxonomy" id="491951"/>
    <lineage>
        <taxon>Bacteria</taxon>
        <taxon>Pseudomonadati</taxon>
        <taxon>Pseudomonadota</taxon>
        <taxon>Gammaproteobacteria</taxon>
        <taxon>Oceanospirillales</taxon>
        <taxon>Oceanospirillaceae</taxon>
        <taxon>Marinomonas</taxon>
    </lineage>
</organism>
<evidence type="ECO:0000313" key="6">
    <source>
        <dbReference type="EMBL" id="RBO84990.1"/>
    </source>
</evidence>
<keyword evidence="2 5" id="KW-0812">Transmembrane</keyword>
<evidence type="ECO:0000256" key="3">
    <source>
        <dbReference type="ARBA" id="ARBA00022989"/>
    </source>
</evidence>
<comment type="subcellular location">
    <subcellularLocation>
        <location evidence="1">Membrane</location>
        <topology evidence="1">Multi-pass membrane protein</topology>
    </subcellularLocation>
</comment>
<evidence type="ECO:0000256" key="4">
    <source>
        <dbReference type="ARBA" id="ARBA00023136"/>
    </source>
</evidence>
<keyword evidence="7" id="KW-1185">Reference proteome</keyword>
<gene>
    <name evidence="6" type="ORF">DFP76_102392</name>
</gene>